<accession>A0A0G4FQN6</accession>
<feature type="region of interest" description="Disordered" evidence="1">
    <location>
        <begin position="90"/>
        <end position="112"/>
    </location>
</feature>
<feature type="compositionally biased region" description="Polar residues" evidence="1">
    <location>
        <begin position="223"/>
        <end position="238"/>
    </location>
</feature>
<sequence length="238" mass="25021">MAVVWVAVITGGMCPCLCAASSLTGSPSHPNASSFRRALRSPSVNEQQYDANDRSLPGRSLLYGGSSSGDLNHRQYQFVRIYANERTDGVENGSVASERLDKSSAPIDGTGEGTADTTILAVGVCSAVVFVGFFVFSCWLSTKSRHDANAHRDRRQQPAAAPVTEPPAAPASPVGSQPERWPSQLWAVCAFSRQGSLVRSLSAATGEPEHEPARDVASAAGSRPQTPQGNAAPNALNV</sequence>
<evidence type="ECO:0000256" key="3">
    <source>
        <dbReference type="SAM" id="SignalP"/>
    </source>
</evidence>
<name>A0A0G4FQN6_VITBC</name>
<evidence type="ECO:0000256" key="1">
    <source>
        <dbReference type="SAM" id="MobiDB-lite"/>
    </source>
</evidence>
<organism evidence="4 5">
    <name type="scientific">Vitrella brassicaformis (strain CCMP3155)</name>
    <dbReference type="NCBI Taxonomy" id="1169540"/>
    <lineage>
        <taxon>Eukaryota</taxon>
        <taxon>Sar</taxon>
        <taxon>Alveolata</taxon>
        <taxon>Colpodellida</taxon>
        <taxon>Vitrellaceae</taxon>
        <taxon>Vitrella</taxon>
    </lineage>
</organism>
<feature type="region of interest" description="Disordered" evidence="1">
    <location>
        <begin position="30"/>
        <end position="50"/>
    </location>
</feature>
<keyword evidence="2" id="KW-0472">Membrane</keyword>
<keyword evidence="2" id="KW-0812">Transmembrane</keyword>
<dbReference type="VEuPathDB" id="CryptoDB:Vbra_15998"/>
<dbReference type="AlphaFoldDB" id="A0A0G4FQN6"/>
<dbReference type="EMBL" id="CDMY01000482">
    <property type="protein sequence ID" value="CEM16759.1"/>
    <property type="molecule type" value="Genomic_DNA"/>
</dbReference>
<feature type="signal peptide" evidence="3">
    <location>
        <begin position="1"/>
        <end position="20"/>
    </location>
</feature>
<keyword evidence="3" id="KW-0732">Signal</keyword>
<dbReference type="Proteomes" id="UP000041254">
    <property type="component" value="Unassembled WGS sequence"/>
</dbReference>
<protein>
    <submittedName>
        <fullName evidence="4">Uncharacterized protein</fullName>
    </submittedName>
</protein>
<proteinExistence type="predicted"/>
<evidence type="ECO:0000256" key="2">
    <source>
        <dbReference type="SAM" id="Phobius"/>
    </source>
</evidence>
<feature type="region of interest" description="Disordered" evidence="1">
    <location>
        <begin position="149"/>
        <end position="179"/>
    </location>
</feature>
<feature type="region of interest" description="Disordered" evidence="1">
    <location>
        <begin position="200"/>
        <end position="238"/>
    </location>
</feature>
<evidence type="ECO:0000313" key="4">
    <source>
        <dbReference type="EMBL" id="CEM16759.1"/>
    </source>
</evidence>
<keyword evidence="5" id="KW-1185">Reference proteome</keyword>
<evidence type="ECO:0000313" key="5">
    <source>
        <dbReference type="Proteomes" id="UP000041254"/>
    </source>
</evidence>
<gene>
    <name evidence="4" type="ORF">Vbra_15998</name>
</gene>
<feature type="transmembrane region" description="Helical" evidence="2">
    <location>
        <begin position="119"/>
        <end position="142"/>
    </location>
</feature>
<reference evidence="4 5" key="1">
    <citation type="submission" date="2014-11" db="EMBL/GenBank/DDBJ databases">
        <authorList>
            <person name="Zhu J."/>
            <person name="Qi W."/>
            <person name="Song R."/>
        </authorList>
    </citation>
    <scope>NUCLEOTIDE SEQUENCE [LARGE SCALE GENOMIC DNA]</scope>
</reference>
<feature type="chain" id="PRO_5005189613" evidence="3">
    <location>
        <begin position="21"/>
        <end position="238"/>
    </location>
</feature>
<keyword evidence="2" id="KW-1133">Transmembrane helix</keyword>
<dbReference type="InParanoid" id="A0A0G4FQN6"/>